<feature type="compositionally biased region" description="Gly residues" evidence="1">
    <location>
        <begin position="110"/>
        <end position="121"/>
    </location>
</feature>
<evidence type="ECO:0000313" key="2">
    <source>
        <dbReference type="EMBL" id="RKU42265.1"/>
    </source>
</evidence>
<feature type="region of interest" description="Disordered" evidence="1">
    <location>
        <begin position="38"/>
        <end position="165"/>
    </location>
</feature>
<feature type="compositionally biased region" description="Acidic residues" evidence="1">
    <location>
        <begin position="68"/>
        <end position="85"/>
    </location>
</feature>
<proteinExistence type="predicted"/>
<protein>
    <submittedName>
        <fullName evidence="2">Uncharacterized protein</fullName>
    </submittedName>
</protein>
<evidence type="ECO:0000313" key="3">
    <source>
        <dbReference type="Proteomes" id="UP000275385"/>
    </source>
</evidence>
<reference evidence="2 3" key="1">
    <citation type="submission" date="2018-08" db="EMBL/GenBank/DDBJ databases">
        <title>Draft genome of the lignicolous fungus Coniochaeta pulveracea.</title>
        <authorList>
            <person name="Borstlap C.J."/>
            <person name="De Witt R.N."/>
            <person name="Botha A."/>
            <person name="Volschenk H."/>
        </authorList>
    </citation>
    <scope>NUCLEOTIDE SEQUENCE [LARGE SCALE GENOMIC DNA]</scope>
    <source>
        <strain evidence="2 3">CAB683</strain>
    </source>
</reference>
<organism evidence="2 3">
    <name type="scientific">Coniochaeta pulveracea</name>
    <dbReference type="NCBI Taxonomy" id="177199"/>
    <lineage>
        <taxon>Eukaryota</taxon>
        <taxon>Fungi</taxon>
        <taxon>Dikarya</taxon>
        <taxon>Ascomycota</taxon>
        <taxon>Pezizomycotina</taxon>
        <taxon>Sordariomycetes</taxon>
        <taxon>Sordariomycetidae</taxon>
        <taxon>Coniochaetales</taxon>
        <taxon>Coniochaetaceae</taxon>
        <taxon>Coniochaeta</taxon>
    </lineage>
</organism>
<keyword evidence="3" id="KW-1185">Reference proteome</keyword>
<dbReference type="EMBL" id="QVQW01000059">
    <property type="protein sequence ID" value="RKU42265.1"/>
    <property type="molecule type" value="Genomic_DNA"/>
</dbReference>
<dbReference type="Proteomes" id="UP000275385">
    <property type="component" value="Unassembled WGS sequence"/>
</dbReference>
<name>A0A420Y306_9PEZI</name>
<sequence>MLRTAEDGVIVWRRGVEETTFGRFVDYVYCKDYVPAAPTPLEDVDDSEAGDDGEATDDTELMGHDQSMDDEYIPDDDETIIDGEEGENHDMMDDDETIDLEELRTTGDPTDGGSGTNGGTNHGINDVSNNDANNHGTNHGPSPAELDNAHPDTAVTVQEPADMVP</sequence>
<gene>
    <name evidence="2" type="ORF">DL546_004991</name>
</gene>
<feature type="compositionally biased region" description="Polar residues" evidence="1">
    <location>
        <begin position="127"/>
        <end position="140"/>
    </location>
</feature>
<evidence type="ECO:0000256" key="1">
    <source>
        <dbReference type="SAM" id="MobiDB-lite"/>
    </source>
</evidence>
<accession>A0A420Y306</accession>
<comment type="caution">
    <text evidence="2">The sequence shown here is derived from an EMBL/GenBank/DDBJ whole genome shotgun (WGS) entry which is preliminary data.</text>
</comment>
<feature type="compositionally biased region" description="Acidic residues" evidence="1">
    <location>
        <begin position="42"/>
        <end position="60"/>
    </location>
</feature>
<dbReference type="AlphaFoldDB" id="A0A420Y306"/>